<name>A0A6J4IMM7_9PROT</name>
<protein>
    <submittedName>
        <fullName evidence="2">Uncharacterized protein</fullName>
    </submittedName>
</protein>
<feature type="region of interest" description="Disordered" evidence="1">
    <location>
        <begin position="1"/>
        <end position="93"/>
    </location>
</feature>
<feature type="non-terminal residue" evidence="2">
    <location>
        <position position="93"/>
    </location>
</feature>
<feature type="non-terminal residue" evidence="2">
    <location>
        <position position="1"/>
    </location>
</feature>
<dbReference type="AlphaFoldDB" id="A0A6J4IMM7"/>
<feature type="compositionally biased region" description="Low complexity" evidence="1">
    <location>
        <begin position="40"/>
        <end position="64"/>
    </location>
</feature>
<feature type="compositionally biased region" description="Basic residues" evidence="1">
    <location>
        <begin position="7"/>
        <end position="29"/>
    </location>
</feature>
<dbReference type="EMBL" id="CADCTL010000166">
    <property type="protein sequence ID" value="CAA9255972.1"/>
    <property type="molecule type" value="Genomic_DNA"/>
</dbReference>
<reference evidence="2" key="1">
    <citation type="submission" date="2020-02" db="EMBL/GenBank/DDBJ databases">
        <authorList>
            <person name="Meier V. D."/>
        </authorList>
    </citation>
    <scope>NUCLEOTIDE SEQUENCE</scope>
    <source>
        <strain evidence="2">AVDCRST_MAG04</strain>
    </source>
</reference>
<gene>
    <name evidence="2" type="ORF">AVDCRST_MAG04-2431</name>
</gene>
<evidence type="ECO:0000256" key="1">
    <source>
        <dbReference type="SAM" id="MobiDB-lite"/>
    </source>
</evidence>
<accession>A0A6J4IMM7</accession>
<evidence type="ECO:0000313" key="2">
    <source>
        <dbReference type="EMBL" id="CAA9255972.1"/>
    </source>
</evidence>
<organism evidence="2">
    <name type="scientific">uncultured Acetobacteraceae bacterium</name>
    <dbReference type="NCBI Taxonomy" id="169975"/>
    <lineage>
        <taxon>Bacteria</taxon>
        <taxon>Pseudomonadati</taxon>
        <taxon>Pseudomonadota</taxon>
        <taxon>Alphaproteobacteria</taxon>
        <taxon>Acetobacterales</taxon>
        <taxon>Acetobacteraceae</taxon>
        <taxon>environmental samples</taxon>
    </lineage>
</organism>
<proteinExistence type="predicted"/>
<sequence length="93" mass="9368">AGSRQPRQGRRHALGCRRHGGAHKSRRGHLPQPAGGVGRQGLARAAGARLRGLPPAVPPAGAALQRGADPPRRPAAQVDSPAGPGLLAGAVHL</sequence>